<keyword evidence="5" id="KW-0645">Protease</keyword>
<evidence type="ECO:0000256" key="1">
    <source>
        <dbReference type="ARBA" id="ARBA00007090"/>
    </source>
</evidence>
<keyword evidence="3" id="KW-1003">Cell membrane</keyword>
<evidence type="ECO:0000256" key="7">
    <source>
        <dbReference type="ARBA" id="ARBA00022679"/>
    </source>
</evidence>
<dbReference type="InterPro" id="IPR036950">
    <property type="entry name" value="PBP_transglycosylase"/>
</dbReference>
<dbReference type="Gene3D" id="6.20.370.110">
    <property type="match status" value="1"/>
</dbReference>
<dbReference type="InterPro" id="IPR023346">
    <property type="entry name" value="Lysozyme-like_dom_sf"/>
</dbReference>
<dbReference type="InterPro" id="IPR012338">
    <property type="entry name" value="Beta-lactam/transpept-like"/>
</dbReference>
<dbReference type="GO" id="GO:0071555">
    <property type="term" value="P:cell wall organization"/>
    <property type="evidence" value="ECO:0007669"/>
    <property type="project" value="UniProtKB-KW"/>
</dbReference>
<dbReference type="AlphaFoldDB" id="A0A3R6YS65"/>
<comment type="similarity">
    <text evidence="2">In the N-terminal section; belongs to the glycosyltransferase 51 family.</text>
</comment>
<keyword evidence="14" id="KW-0511">Multifunctional enzyme</keyword>
<keyword evidence="4 21" id="KW-0121">Carboxypeptidase</keyword>
<evidence type="ECO:0000256" key="18">
    <source>
        <dbReference type="SAM" id="Phobius"/>
    </source>
</evidence>
<dbReference type="Proteomes" id="UP000284109">
    <property type="component" value="Unassembled WGS sequence"/>
</dbReference>
<evidence type="ECO:0000256" key="3">
    <source>
        <dbReference type="ARBA" id="ARBA00022475"/>
    </source>
</evidence>
<keyword evidence="6" id="KW-0328">Glycosyltransferase</keyword>
<comment type="catalytic activity">
    <reaction evidence="17">
        <text>[GlcNAc-(1-&gt;4)-Mur2Ac(oyl-L-Ala-gamma-D-Glu-L-Lys-D-Ala-D-Ala)](n)-di-trans,octa-cis-undecaprenyl diphosphate + beta-D-GlcNAc-(1-&gt;4)-Mur2Ac(oyl-L-Ala-gamma-D-Glu-L-Lys-D-Ala-D-Ala)-di-trans,octa-cis-undecaprenyl diphosphate = [GlcNAc-(1-&gt;4)-Mur2Ac(oyl-L-Ala-gamma-D-Glu-L-Lys-D-Ala-D-Ala)](n+1)-di-trans,octa-cis-undecaprenyl diphosphate + di-trans,octa-cis-undecaprenyl diphosphate + H(+)</text>
        <dbReference type="Rhea" id="RHEA:23708"/>
        <dbReference type="Rhea" id="RHEA-COMP:9602"/>
        <dbReference type="Rhea" id="RHEA-COMP:9603"/>
        <dbReference type="ChEBI" id="CHEBI:15378"/>
        <dbReference type="ChEBI" id="CHEBI:58405"/>
        <dbReference type="ChEBI" id="CHEBI:60033"/>
        <dbReference type="ChEBI" id="CHEBI:78435"/>
        <dbReference type="EC" id="2.4.99.28"/>
    </reaction>
</comment>
<dbReference type="Gene3D" id="3.40.710.10">
    <property type="entry name" value="DD-peptidase/beta-lactamase superfamily"/>
    <property type="match status" value="1"/>
</dbReference>
<evidence type="ECO:0000256" key="4">
    <source>
        <dbReference type="ARBA" id="ARBA00022645"/>
    </source>
</evidence>
<dbReference type="GO" id="GO:0006508">
    <property type="term" value="P:proteolysis"/>
    <property type="evidence" value="ECO:0007669"/>
    <property type="project" value="UniProtKB-KW"/>
</dbReference>
<dbReference type="GO" id="GO:0009252">
    <property type="term" value="P:peptidoglycan biosynthetic process"/>
    <property type="evidence" value="ECO:0007669"/>
    <property type="project" value="UniProtKB-KW"/>
</dbReference>
<keyword evidence="12 18" id="KW-1133">Transmembrane helix</keyword>
<evidence type="ECO:0000256" key="2">
    <source>
        <dbReference type="ARBA" id="ARBA00007739"/>
    </source>
</evidence>
<evidence type="ECO:0000259" key="19">
    <source>
        <dbReference type="Pfam" id="PF00905"/>
    </source>
</evidence>
<sequence length="698" mass="77719">MEKLTFKQHLKNGTQRLIKFLHYWTKRYHLVRWLILLVLIMFLSLSAILTFRAKTANIENLKASLQTTTTVMDASNQKAGSLYAQKGTYVDLDKISPEMQNAVISTEDRTFWTNSGFSLRGYARGALGFILHHQISGGGSTITQQLAKNSLLTQKQTLMRKAEEFFLAVEINHVYSKKDILSMYLNNSYFGNGVWGVQDASQRYFAKDAHELNASQAATLTAMLRNPSYYDPIRNPQNSQQRRNLILQLMVDNHKLTTSQMKVAQRALLNITNGYQRQNGYRYPSYFDAVIAEAETKYHLSENDILNKGYTIYTSLNQDVQQQMQDSFDNDDLFPANANDGTLVQGASIAINPRNGGVSAVVGGRGQHGFRTLNRATQMKRQPGSTIKPLAVYTPAIEKGYKLDSLLPNQVTSFGKNHYTPTNADGSSSDEIPLYQALAQSENIPAVALLDKIGVNKGVASVENFGIKVPKSDQNLALALGGLQTGLTPYQLARAYTAFANEGRLANTHFITKIVDATGAVIAQNHNDTPKLIMSKSTAKTMTSLMLGVFDQGTGQSAKPYNHRLAGKTGSTEVPAEYGAGTKDQWVVGYTPDIVVATWVGFDKTDQNHFLQNSNEQGVAPLFKTELETILPYTKNTSFKVEDAATIAQRRQHNSPQNWFNDFNGEMRKKVEDTINNFNNTRQGVSQWYNQIKGLIGH</sequence>
<dbReference type="SUPFAM" id="SSF53955">
    <property type="entry name" value="Lysozyme-like"/>
    <property type="match status" value="1"/>
</dbReference>
<keyword evidence="8 18" id="KW-0812">Transmembrane</keyword>
<reference evidence="21 22" key="1">
    <citation type="submission" date="2018-07" db="EMBL/GenBank/DDBJ databases">
        <title>Genome sequences of six Lactobacillus spp. isolated from bumble bee guts.</title>
        <authorList>
            <person name="Motta E.V.S."/>
            <person name="Moran N.A."/>
        </authorList>
    </citation>
    <scope>NUCLEOTIDE SEQUENCE [LARGE SCALE GENOMIC DNA]</scope>
    <source>
        <strain evidence="21 22">BI-1.1</strain>
    </source>
</reference>
<dbReference type="Pfam" id="PF00912">
    <property type="entry name" value="Transgly"/>
    <property type="match status" value="1"/>
</dbReference>
<dbReference type="FunFam" id="1.10.3810.10:FF:000001">
    <property type="entry name" value="Penicillin-binding protein 1A"/>
    <property type="match status" value="1"/>
</dbReference>
<keyword evidence="7" id="KW-0808">Transferase</keyword>
<evidence type="ECO:0000256" key="17">
    <source>
        <dbReference type="ARBA" id="ARBA00049902"/>
    </source>
</evidence>
<comment type="similarity">
    <text evidence="1">In the C-terminal section; belongs to the transpeptidase family.</text>
</comment>
<dbReference type="Pfam" id="PF00905">
    <property type="entry name" value="Transpeptidase"/>
    <property type="match status" value="1"/>
</dbReference>
<comment type="catalytic activity">
    <reaction evidence="16">
        <text>Preferential cleavage: (Ac)2-L-Lys-D-Ala-|-D-Ala. Also transpeptidation of peptidyl-alanyl moieties that are N-acyl substituents of D-alanine.</text>
        <dbReference type="EC" id="3.4.16.4"/>
    </reaction>
</comment>
<dbReference type="NCBIfam" id="TIGR02074">
    <property type="entry name" value="PBP_1a_fam"/>
    <property type="match status" value="1"/>
</dbReference>
<evidence type="ECO:0000256" key="11">
    <source>
        <dbReference type="ARBA" id="ARBA00022984"/>
    </source>
</evidence>
<comment type="caution">
    <text evidence="21">The sequence shown here is derived from an EMBL/GenBank/DDBJ whole genome shotgun (WGS) entry which is preliminary data.</text>
</comment>
<keyword evidence="10" id="KW-0133">Cell shape</keyword>
<evidence type="ECO:0000256" key="15">
    <source>
        <dbReference type="ARBA" id="ARBA00023316"/>
    </source>
</evidence>
<dbReference type="Gene3D" id="1.10.3810.10">
    <property type="entry name" value="Biosynthetic peptidoglycan transglycosylase-like"/>
    <property type="match status" value="1"/>
</dbReference>
<accession>A0A3R6YS65</accession>
<dbReference type="InterPro" id="IPR001264">
    <property type="entry name" value="Glyco_trans_51"/>
</dbReference>
<evidence type="ECO:0000256" key="14">
    <source>
        <dbReference type="ARBA" id="ARBA00023268"/>
    </source>
</evidence>
<proteinExistence type="inferred from homology"/>
<dbReference type="GO" id="GO:0009002">
    <property type="term" value="F:serine-type D-Ala-D-Ala carboxypeptidase activity"/>
    <property type="evidence" value="ECO:0007669"/>
    <property type="project" value="UniProtKB-EC"/>
</dbReference>
<evidence type="ECO:0000256" key="13">
    <source>
        <dbReference type="ARBA" id="ARBA00023136"/>
    </source>
</evidence>
<organism evidence="21 22">
    <name type="scientific">Bombilactobacillus bombi</name>
    <dbReference type="NCBI Taxonomy" id="1303590"/>
    <lineage>
        <taxon>Bacteria</taxon>
        <taxon>Bacillati</taxon>
        <taxon>Bacillota</taxon>
        <taxon>Bacilli</taxon>
        <taxon>Lactobacillales</taxon>
        <taxon>Lactobacillaceae</taxon>
        <taxon>Bombilactobacillus</taxon>
    </lineage>
</organism>
<evidence type="ECO:0000256" key="12">
    <source>
        <dbReference type="ARBA" id="ARBA00022989"/>
    </source>
</evidence>
<evidence type="ECO:0000313" key="21">
    <source>
        <dbReference type="EMBL" id="RHW50259.1"/>
    </source>
</evidence>
<protein>
    <submittedName>
        <fullName evidence="21">Carboxypeptidase</fullName>
    </submittedName>
</protein>
<dbReference type="GO" id="GO:0030288">
    <property type="term" value="C:outer membrane-bounded periplasmic space"/>
    <property type="evidence" value="ECO:0007669"/>
    <property type="project" value="TreeGrafter"/>
</dbReference>
<keyword evidence="15" id="KW-0961">Cell wall biogenesis/degradation</keyword>
<evidence type="ECO:0000313" key="22">
    <source>
        <dbReference type="Proteomes" id="UP000284109"/>
    </source>
</evidence>
<keyword evidence="22" id="KW-1185">Reference proteome</keyword>
<dbReference type="InterPro" id="IPR001460">
    <property type="entry name" value="PCN-bd_Tpept"/>
</dbReference>
<evidence type="ECO:0000256" key="16">
    <source>
        <dbReference type="ARBA" id="ARBA00034000"/>
    </source>
</evidence>
<keyword evidence="11" id="KW-0573">Peptidoglycan synthesis</keyword>
<keyword evidence="13 18" id="KW-0472">Membrane</keyword>
<evidence type="ECO:0000256" key="8">
    <source>
        <dbReference type="ARBA" id="ARBA00022692"/>
    </source>
</evidence>
<evidence type="ECO:0000256" key="5">
    <source>
        <dbReference type="ARBA" id="ARBA00022670"/>
    </source>
</evidence>
<gene>
    <name evidence="21" type="ORF">DS831_05170</name>
</gene>
<dbReference type="GO" id="GO:0008360">
    <property type="term" value="P:regulation of cell shape"/>
    <property type="evidence" value="ECO:0007669"/>
    <property type="project" value="UniProtKB-KW"/>
</dbReference>
<dbReference type="PANTHER" id="PTHR32282:SF32">
    <property type="entry name" value="PENICILLIN-BINDING PROTEIN 2A"/>
    <property type="match status" value="1"/>
</dbReference>
<feature type="domain" description="Penicillin-binding protein transpeptidase" evidence="19">
    <location>
        <begin position="347"/>
        <end position="624"/>
    </location>
</feature>
<dbReference type="GO" id="GO:0008658">
    <property type="term" value="F:penicillin binding"/>
    <property type="evidence" value="ECO:0007669"/>
    <property type="project" value="InterPro"/>
</dbReference>
<name>A0A3R6YS65_9LACO</name>
<evidence type="ECO:0000259" key="20">
    <source>
        <dbReference type="Pfam" id="PF00912"/>
    </source>
</evidence>
<dbReference type="EMBL" id="QOCR01000004">
    <property type="protein sequence ID" value="RHW50259.1"/>
    <property type="molecule type" value="Genomic_DNA"/>
</dbReference>
<feature type="domain" description="Glycosyl transferase family 51" evidence="20">
    <location>
        <begin position="82"/>
        <end position="250"/>
    </location>
</feature>
<evidence type="ECO:0000256" key="9">
    <source>
        <dbReference type="ARBA" id="ARBA00022801"/>
    </source>
</evidence>
<keyword evidence="9" id="KW-0378">Hydrolase</keyword>
<dbReference type="OrthoDB" id="9766909at2"/>
<dbReference type="SUPFAM" id="SSF56601">
    <property type="entry name" value="beta-lactamase/transpeptidase-like"/>
    <property type="match status" value="1"/>
</dbReference>
<dbReference type="PANTHER" id="PTHR32282">
    <property type="entry name" value="BINDING PROTEIN TRANSPEPTIDASE, PUTATIVE-RELATED"/>
    <property type="match status" value="1"/>
</dbReference>
<dbReference type="GO" id="GO:0008955">
    <property type="term" value="F:peptidoglycan glycosyltransferase activity"/>
    <property type="evidence" value="ECO:0007669"/>
    <property type="project" value="UniProtKB-EC"/>
</dbReference>
<dbReference type="RefSeq" id="WP_118902906.1">
    <property type="nucleotide sequence ID" value="NZ_QOCR01000004.1"/>
</dbReference>
<evidence type="ECO:0000256" key="6">
    <source>
        <dbReference type="ARBA" id="ARBA00022676"/>
    </source>
</evidence>
<feature type="transmembrane region" description="Helical" evidence="18">
    <location>
        <begin position="30"/>
        <end position="51"/>
    </location>
</feature>
<evidence type="ECO:0000256" key="10">
    <source>
        <dbReference type="ARBA" id="ARBA00022960"/>
    </source>
</evidence>
<dbReference type="InterPro" id="IPR050396">
    <property type="entry name" value="Glycosyltr_51/Transpeptidase"/>
</dbReference>